<evidence type="ECO:0000256" key="1">
    <source>
        <dbReference type="SAM" id="MobiDB-lite"/>
    </source>
</evidence>
<organism evidence="3">
    <name type="scientific">Chrysotila carterae</name>
    <name type="common">Marine alga</name>
    <name type="synonym">Syracosphaera carterae</name>
    <dbReference type="NCBI Taxonomy" id="13221"/>
    <lineage>
        <taxon>Eukaryota</taxon>
        <taxon>Haptista</taxon>
        <taxon>Haptophyta</taxon>
        <taxon>Prymnesiophyceae</taxon>
        <taxon>Isochrysidales</taxon>
        <taxon>Isochrysidaceae</taxon>
        <taxon>Chrysotila</taxon>
    </lineage>
</organism>
<protein>
    <submittedName>
        <fullName evidence="3">Uncharacterized protein</fullName>
    </submittedName>
</protein>
<reference evidence="3" key="1">
    <citation type="submission" date="2021-01" db="EMBL/GenBank/DDBJ databases">
        <authorList>
            <person name="Corre E."/>
            <person name="Pelletier E."/>
            <person name="Niang G."/>
            <person name="Scheremetjew M."/>
            <person name="Finn R."/>
            <person name="Kale V."/>
            <person name="Holt S."/>
            <person name="Cochrane G."/>
            <person name="Meng A."/>
            <person name="Brown T."/>
            <person name="Cohen L."/>
        </authorList>
    </citation>
    <scope>NUCLEOTIDE SEQUENCE</scope>
    <source>
        <strain evidence="3">CCMP645</strain>
    </source>
</reference>
<dbReference type="Gene3D" id="3.10.450.50">
    <property type="match status" value="1"/>
</dbReference>
<evidence type="ECO:0000256" key="2">
    <source>
        <dbReference type="SAM" id="SignalP"/>
    </source>
</evidence>
<feature type="region of interest" description="Disordered" evidence="1">
    <location>
        <begin position="240"/>
        <end position="260"/>
    </location>
</feature>
<proteinExistence type="predicted"/>
<feature type="chain" id="PRO_5031136038" evidence="2">
    <location>
        <begin position="20"/>
        <end position="260"/>
    </location>
</feature>
<feature type="signal peptide" evidence="2">
    <location>
        <begin position="1"/>
        <end position="19"/>
    </location>
</feature>
<gene>
    <name evidence="3" type="ORF">PCAR00345_LOCUS1927</name>
</gene>
<dbReference type="EMBL" id="HBIZ01003558">
    <property type="protein sequence ID" value="CAE0749344.1"/>
    <property type="molecule type" value="Transcribed_RNA"/>
</dbReference>
<accession>A0A7S4ESA1</accession>
<name>A0A7S4ESA1_CHRCT</name>
<sequence>MQEMMVTAIVAALALPVTALTGGPLTFTRPQPPPRFHLRLQAPATETIPPIPSNGDPKLLALANEFVHTASGFYSPPKPELIADDFVFRGPEVGPLTKEDYLIAMDTFKMYRAFPDIKPNPWGFTADPENPRRIWFFVRNSGTQTGPLGLGYGLEFPPSNKAVQGAPEAFSLTFDDEDRVRHLTVGYVTDRFQGNTGGKGAAIGLTRAIGLTSSSLSPGMLEMVKKLLDFMPAGVARTASDPRKVPSWWTSTERNGDGMY</sequence>
<keyword evidence="2" id="KW-0732">Signal</keyword>
<dbReference type="AlphaFoldDB" id="A0A7S4ESA1"/>
<evidence type="ECO:0000313" key="3">
    <source>
        <dbReference type="EMBL" id="CAE0749344.1"/>
    </source>
</evidence>